<dbReference type="PRINTS" id="PR00081">
    <property type="entry name" value="GDHRDH"/>
</dbReference>
<dbReference type="eggNOG" id="COG0300">
    <property type="taxonomic scope" value="Bacteria"/>
</dbReference>
<gene>
    <name evidence="3" type="ordered locus">STAUR_2908</name>
    <name evidence="4" type="ORF">STIAU_4219</name>
</gene>
<dbReference type="SUPFAM" id="SSF51735">
    <property type="entry name" value="NAD(P)-binding Rossmann-fold domains"/>
    <property type="match status" value="1"/>
</dbReference>
<dbReference type="CDD" id="cd05233">
    <property type="entry name" value="SDR_c"/>
    <property type="match status" value="1"/>
</dbReference>
<evidence type="ECO:0000313" key="3">
    <source>
        <dbReference type="EMBL" id="ADO70700.1"/>
    </source>
</evidence>
<organism evidence="4 6">
    <name type="scientific">Stigmatella aurantiaca (strain DW4/3-1)</name>
    <dbReference type="NCBI Taxonomy" id="378806"/>
    <lineage>
        <taxon>Bacteria</taxon>
        <taxon>Pseudomonadati</taxon>
        <taxon>Myxococcota</taxon>
        <taxon>Myxococcia</taxon>
        <taxon>Myxococcales</taxon>
        <taxon>Cystobacterineae</taxon>
        <taxon>Archangiaceae</taxon>
        <taxon>Stigmatella</taxon>
    </lineage>
</organism>
<dbReference type="GO" id="GO:0016616">
    <property type="term" value="F:oxidoreductase activity, acting on the CH-OH group of donors, NAD or NADP as acceptor"/>
    <property type="evidence" value="ECO:0007669"/>
    <property type="project" value="TreeGrafter"/>
</dbReference>
<reference evidence="3 5" key="2">
    <citation type="journal article" date="2011" name="Mol. Biol. Evol.">
        <title>Comparative genomic analysis of fruiting body formation in Myxococcales.</title>
        <authorList>
            <person name="Huntley S."/>
            <person name="Hamann N."/>
            <person name="Wegener-Feldbrugge S."/>
            <person name="Treuner-Lange A."/>
            <person name="Kube M."/>
            <person name="Reinhardt R."/>
            <person name="Klages S."/>
            <person name="Muller R."/>
            <person name="Ronning C.M."/>
            <person name="Nierman W.C."/>
            <person name="Sogaard-Andersen L."/>
        </authorList>
    </citation>
    <scope>NUCLEOTIDE SEQUENCE [LARGE SCALE GENOMIC DNA]</scope>
    <source>
        <strain evidence="3 5">DW4/3-1</strain>
    </source>
</reference>
<dbReference type="Proteomes" id="UP000001351">
    <property type="component" value="Chromosome"/>
</dbReference>
<accession>Q08SD9</accession>
<evidence type="ECO:0000313" key="6">
    <source>
        <dbReference type="Proteomes" id="UP000032702"/>
    </source>
</evidence>
<reference evidence="4 6" key="1">
    <citation type="submission" date="2006-04" db="EMBL/GenBank/DDBJ databases">
        <authorList>
            <person name="Nierman W.C."/>
        </authorList>
    </citation>
    <scope>NUCLEOTIDE SEQUENCE [LARGE SCALE GENOMIC DNA]</scope>
    <source>
        <strain evidence="4 6">DW4/3-1</strain>
    </source>
</reference>
<evidence type="ECO:0000313" key="5">
    <source>
        <dbReference type="Proteomes" id="UP000001351"/>
    </source>
</evidence>
<keyword evidence="5" id="KW-1185">Reference proteome</keyword>
<proteinExistence type="inferred from homology"/>
<dbReference type="InterPro" id="IPR036291">
    <property type="entry name" value="NAD(P)-bd_dom_sf"/>
</dbReference>
<dbReference type="EMBL" id="AAMD01000165">
    <property type="protein sequence ID" value="EAU63387.1"/>
    <property type="molecule type" value="Genomic_DNA"/>
</dbReference>
<dbReference type="PANTHER" id="PTHR42760:SF133">
    <property type="entry name" value="3-OXOACYL-[ACYL-CARRIER-PROTEIN] REDUCTASE"/>
    <property type="match status" value="1"/>
</dbReference>
<dbReference type="Pfam" id="PF00106">
    <property type="entry name" value="adh_short"/>
    <property type="match status" value="1"/>
</dbReference>
<dbReference type="PANTHER" id="PTHR42760">
    <property type="entry name" value="SHORT-CHAIN DEHYDROGENASES/REDUCTASES FAMILY MEMBER"/>
    <property type="match status" value="1"/>
</dbReference>
<dbReference type="KEGG" id="sur:STAUR_2908"/>
<dbReference type="AlphaFoldDB" id="Q08SD9"/>
<dbReference type="InterPro" id="IPR002347">
    <property type="entry name" value="SDR_fam"/>
</dbReference>
<dbReference type="EMBL" id="CP002271">
    <property type="protein sequence ID" value="ADO70700.1"/>
    <property type="molecule type" value="Genomic_DNA"/>
</dbReference>
<dbReference type="OrthoDB" id="9808814at2"/>
<evidence type="ECO:0000313" key="4">
    <source>
        <dbReference type="EMBL" id="EAU63387.1"/>
    </source>
</evidence>
<protein>
    <submittedName>
        <fullName evidence="4">Short-chain dehydrogenase/reductase SDR</fullName>
    </submittedName>
</protein>
<name>Q08SD9_STIAD</name>
<evidence type="ECO:0000256" key="2">
    <source>
        <dbReference type="ARBA" id="ARBA00023002"/>
    </source>
</evidence>
<evidence type="ECO:0000256" key="1">
    <source>
        <dbReference type="ARBA" id="ARBA00006484"/>
    </source>
</evidence>
<dbReference type="STRING" id="378806.STAUR_2908"/>
<dbReference type="Gene3D" id="3.40.50.720">
    <property type="entry name" value="NAD(P)-binding Rossmann-like Domain"/>
    <property type="match status" value="1"/>
</dbReference>
<dbReference type="HOGENOM" id="CLU_010194_28_0_7"/>
<dbReference type="RefSeq" id="WP_002617773.1">
    <property type="nucleotide sequence ID" value="NC_014623.1"/>
</dbReference>
<keyword evidence="2" id="KW-0560">Oxidoreductase</keyword>
<comment type="similarity">
    <text evidence="1">Belongs to the short-chain dehydrogenases/reductases (SDR) family.</text>
</comment>
<dbReference type="Proteomes" id="UP000032702">
    <property type="component" value="Unassembled WGS sequence"/>
</dbReference>
<sequence>MATIVLFGASRGLGAALSAGLPRPGDTVWCISRSEPPPHRADQVHRRWIHADLADPRQMDTVVRHLGTTPIDVLLYNAGVWESVDFPQVSDTEIQHIVNVNLTSLLLAAKRLMPHLIAAPAAKVILIGSTCGLENEGGTSVAYAATKFGMRGAAHALREVLRPHGVAVTCLSPGSMATDVTWEEGPDAALKRHGQKRIPVHDVIHLLRCLMELSPAACIKEIDMPALLDTDV</sequence>